<evidence type="ECO:0000313" key="2">
    <source>
        <dbReference type="Proteomes" id="UP000036367"/>
    </source>
</evidence>
<dbReference type="STRING" id="595434.RISK_004494"/>
<dbReference type="Proteomes" id="UP000036367">
    <property type="component" value="Unassembled WGS sequence"/>
</dbReference>
<name>A0A0J1B9R7_RHOIS</name>
<gene>
    <name evidence="1" type="ORF">RISK_004494</name>
</gene>
<comment type="caution">
    <text evidence="1">The sequence shown here is derived from an EMBL/GenBank/DDBJ whole genome shotgun (WGS) entry which is preliminary data.</text>
</comment>
<dbReference type="EMBL" id="LECT01000037">
    <property type="protein sequence ID" value="KLU03490.1"/>
    <property type="molecule type" value="Genomic_DNA"/>
</dbReference>
<evidence type="ECO:0000313" key="1">
    <source>
        <dbReference type="EMBL" id="KLU03490.1"/>
    </source>
</evidence>
<protein>
    <submittedName>
        <fullName evidence="1">Uncharacterized protein</fullName>
    </submittedName>
</protein>
<reference evidence="1" key="1">
    <citation type="submission" date="2015-05" db="EMBL/GenBank/DDBJ databases">
        <title>Permanent draft genome of Rhodopirellula islandicus K833.</title>
        <authorList>
            <person name="Kizina J."/>
            <person name="Richter M."/>
            <person name="Glockner F.O."/>
            <person name="Harder J."/>
        </authorList>
    </citation>
    <scope>NUCLEOTIDE SEQUENCE [LARGE SCALE GENOMIC DNA]</scope>
    <source>
        <strain evidence="1">K833</strain>
    </source>
</reference>
<dbReference type="InterPro" id="IPR025851">
    <property type="entry name" value="SUKH-4"/>
</dbReference>
<dbReference type="Pfam" id="PF14435">
    <property type="entry name" value="SUKH-4"/>
    <property type="match status" value="1"/>
</dbReference>
<accession>A0A0J1B9R7</accession>
<proteinExistence type="predicted"/>
<keyword evidence="2" id="KW-1185">Reference proteome</keyword>
<dbReference type="PATRIC" id="fig|595434.4.peg.4267"/>
<organism evidence="1 2">
    <name type="scientific">Rhodopirellula islandica</name>
    <dbReference type="NCBI Taxonomy" id="595434"/>
    <lineage>
        <taxon>Bacteria</taxon>
        <taxon>Pseudomonadati</taxon>
        <taxon>Planctomycetota</taxon>
        <taxon>Planctomycetia</taxon>
        <taxon>Pirellulales</taxon>
        <taxon>Pirellulaceae</taxon>
        <taxon>Rhodopirellula</taxon>
    </lineage>
</organism>
<dbReference type="AlphaFoldDB" id="A0A0J1B9R7"/>
<sequence>MIPNDYEPLLLNFHDVRLVDGASVIGDDGGGRLELDGDRIFSRDPAGQLPTRFVNSSLQQLRSCIDAHRGYADTVRDDDEGAAATVFADAIRGIDAECFADPENWWAVVVEQTRDGLL</sequence>